<dbReference type="EMBL" id="BMQK01000015">
    <property type="protein sequence ID" value="GGQ76983.1"/>
    <property type="molecule type" value="Genomic_DNA"/>
</dbReference>
<dbReference type="AlphaFoldDB" id="A0A918BMC0"/>
<sequence>MHGRPPGDVDGDEGLVTLVCTGRGAHPDREATGEPPRRDRPGGRSPDVHRVVACPLPARASVTSLGTPGREGRDMESGPAIFTGVVFALFGAGLAVWTVTRLRQRMPVAEGVRPAASATLAGATALIALALAAWCFARL</sequence>
<keyword evidence="2" id="KW-0472">Membrane</keyword>
<feature type="transmembrane region" description="Helical" evidence="2">
    <location>
        <begin position="80"/>
        <end position="99"/>
    </location>
</feature>
<evidence type="ECO:0000313" key="3">
    <source>
        <dbReference type="EMBL" id="GGQ76983.1"/>
    </source>
</evidence>
<protein>
    <submittedName>
        <fullName evidence="3">Uncharacterized protein</fullName>
    </submittedName>
</protein>
<evidence type="ECO:0000256" key="2">
    <source>
        <dbReference type="SAM" id="Phobius"/>
    </source>
</evidence>
<feature type="region of interest" description="Disordered" evidence="1">
    <location>
        <begin position="1"/>
        <end position="50"/>
    </location>
</feature>
<feature type="compositionally biased region" description="Basic and acidic residues" evidence="1">
    <location>
        <begin position="25"/>
        <end position="50"/>
    </location>
</feature>
<reference evidence="3" key="2">
    <citation type="submission" date="2020-09" db="EMBL/GenBank/DDBJ databases">
        <authorList>
            <person name="Sun Q."/>
            <person name="Ohkuma M."/>
        </authorList>
    </citation>
    <scope>NUCLEOTIDE SEQUENCE</scope>
    <source>
        <strain evidence="3">JCM 3131</strain>
    </source>
</reference>
<organism evidence="3 4">
    <name type="scientific">Streptomyces ruber</name>
    <dbReference type="NCBI Taxonomy" id="83378"/>
    <lineage>
        <taxon>Bacteria</taxon>
        <taxon>Bacillati</taxon>
        <taxon>Actinomycetota</taxon>
        <taxon>Actinomycetes</taxon>
        <taxon>Kitasatosporales</taxon>
        <taxon>Streptomycetaceae</taxon>
        <taxon>Streptomyces</taxon>
    </lineage>
</organism>
<evidence type="ECO:0000256" key="1">
    <source>
        <dbReference type="SAM" id="MobiDB-lite"/>
    </source>
</evidence>
<evidence type="ECO:0000313" key="4">
    <source>
        <dbReference type="Proteomes" id="UP000620156"/>
    </source>
</evidence>
<proteinExistence type="predicted"/>
<keyword evidence="4" id="KW-1185">Reference proteome</keyword>
<reference evidence="3" key="1">
    <citation type="journal article" date="2014" name="Int. J. Syst. Evol. Microbiol.">
        <title>Complete genome sequence of Corynebacterium casei LMG S-19264T (=DSM 44701T), isolated from a smear-ripened cheese.</title>
        <authorList>
            <consortium name="US DOE Joint Genome Institute (JGI-PGF)"/>
            <person name="Walter F."/>
            <person name="Albersmeier A."/>
            <person name="Kalinowski J."/>
            <person name="Ruckert C."/>
        </authorList>
    </citation>
    <scope>NUCLEOTIDE SEQUENCE</scope>
    <source>
        <strain evidence="3">JCM 3131</strain>
    </source>
</reference>
<keyword evidence="2" id="KW-0812">Transmembrane</keyword>
<dbReference type="Proteomes" id="UP000620156">
    <property type="component" value="Unassembled WGS sequence"/>
</dbReference>
<comment type="caution">
    <text evidence="3">The sequence shown here is derived from an EMBL/GenBank/DDBJ whole genome shotgun (WGS) entry which is preliminary data.</text>
</comment>
<name>A0A918BMC0_9ACTN</name>
<feature type="transmembrane region" description="Helical" evidence="2">
    <location>
        <begin position="119"/>
        <end position="137"/>
    </location>
</feature>
<accession>A0A918BMC0</accession>
<keyword evidence="2" id="KW-1133">Transmembrane helix</keyword>
<gene>
    <name evidence="3" type="ORF">GCM10010145_53380</name>
</gene>